<reference evidence="1 2" key="1">
    <citation type="journal article" date="2015" name="Nature">
        <title>rRNA introns, odd ribosomes, and small enigmatic genomes across a large radiation of phyla.</title>
        <authorList>
            <person name="Brown C.T."/>
            <person name="Hug L.A."/>
            <person name="Thomas B.C."/>
            <person name="Sharon I."/>
            <person name="Castelle C.J."/>
            <person name="Singh A."/>
            <person name="Wilkins M.J."/>
            <person name="Williams K.H."/>
            <person name="Banfield J.F."/>
        </authorList>
    </citation>
    <scope>NUCLEOTIDE SEQUENCE [LARGE SCALE GENOMIC DNA]</scope>
</reference>
<sequence length="211" mass="24361">MADLHEKLEKYQEPVNWQETKEWLDTLSEEKSWGRVANALLTKKNDQKFVVHRLGTFGLMIFSKSWDKLSNYFDNSQRAEQIVGLLNTTKSSDESRAIRIVDTLFDSMASNIQLTGIKEILSWYPTRESEYQGSFSDNDWSSLINELSRSDSIFLTDSEMEKLNKSPRSNDSSQRPSRFNVASLWSGRSGVEETKGDLSKSIQYCKENYLK</sequence>
<proteinExistence type="predicted"/>
<accession>A0A0F9YJ63</accession>
<organism evidence="1 2">
    <name type="scientific">Candidatus Woesebacteria bacterium GW2011_GWC2_31_9</name>
    <dbReference type="NCBI Taxonomy" id="1618586"/>
    <lineage>
        <taxon>Bacteria</taxon>
        <taxon>Candidatus Woeseibacteriota</taxon>
    </lineage>
</organism>
<dbReference type="EMBL" id="LBOI01000008">
    <property type="protein sequence ID" value="KKP31554.1"/>
    <property type="molecule type" value="Genomic_DNA"/>
</dbReference>
<evidence type="ECO:0000313" key="2">
    <source>
        <dbReference type="Proteomes" id="UP000034803"/>
    </source>
</evidence>
<dbReference type="Proteomes" id="UP000034803">
    <property type="component" value="Unassembled WGS sequence"/>
</dbReference>
<protein>
    <submittedName>
        <fullName evidence="1">Uncharacterized protein</fullName>
    </submittedName>
</protein>
<comment type="caution">
    <text evidence="1">The sequence shown here is derived from an EMBL/GenBank/DDBJ whole genome shotgun (WGS) entry which is preliminary data.</text>
</comment>
<dbReference type="AlphaFoldDB" id="A0A0F9YJ63"/>
<name>A0A0F9YJ63_9BACT</name>
<gene>
    <name evidence="1" type="ORF">UR21_C0008G0031</name>
</gene>
<evidence type="ECO:0000313" key="1">
    <source>
        <dbReference type="EMBL" id="KKP31554.1"/>
    </source>
</evidence>